<proteinExistence type="predicted"/>
<dbReference type="Pfam" id="PF22818">
    <property type="entry name" value="ApeI-like"/>
    <property type="match status" value="1"/>
</dbReference>
<comment type="caution">
    <text evidence="2">The sequence shown here is derived from an EMBL/GenBank/DDBJ whole genome shotgun (WGS) entry which is preliminary data.</text>
</comment>
<accession>A0A8J2ZET6</accession>
<evidence type="ECO:0000313" key="2">
    <source>
        <dbReference type="EMBL" id="GGG46730.1"/>
    </source>
</evidence>
<keyword evidence="3" id="KW-1185">Reference proteome</keyword>
<dbReference type="Proteomes" id="UP000597507">
    <property type="component" value="Unassembled WGS sequence"/>
</dbReference>
<feature type="domain" description="ApeI dehydratase-like" evidence="1">
    <location>
        <begin position="8"/>
        <end position="83"/>
    </location>
</feature>
<dbReference type="AlphaFoldDB" id="A0A8J2ZET6"/>
<sequence>MSGAAARAEAQAAISVPADHPAFPGHFPGRPVVPGVVLLDLAAEAARRAFRLGPLRRIARAKFVAPVGPGQAVALQLSRRADRPLAVAVASDAFSCEAEFAPPPDGTDPPA</sequence>
<organism evidence="2 3">
    <name type="scientific">Caldovatus sediminis</name>
    <dbReference type="NCBI Taxonomy" id="2041189"/>
    <lineage>
        <taxon>Bacteria</taxon>
        <taxon>Pseudomonadati</taxon>
        <taxon>Pseudomonadota</taxon>
        <taxon>Alphaproteobacteria</taxon>
        <taxon>Acetobacterales</taxon>
        <taxon>Roseomonadaceae</taxon>
        <taxon>Caldovatus</taxon>
    </lineage>
</organism>
<evidence type="ECO:0000313" key="3">
    <source>
        <dbReference type="Proteomes" id="UP000597507"/>
    </source>
</evidence>
<dbReference type="EMBL" id="BMKS01000015">
    <property type="protein sequence ID" value="GGG46730.1"/>
    <property type="molecule type" value="Genomic_DNA"/>
</dbReference>
<dbReference type="InterPro" id="IPR029069">
    <property type="entry name" value="HotDog_dom_sf"/>
</dbReference>
<dbReference type="Gene3D" id="3.10.129.10">
    <property type="entry name" value="Hotdog Thioesterase"/>
    <property type="match status" value="1"/>
</dbReference>
<protein>
    <recommendedName>
        <fullName evidence="1">ApeI dehydratase-like domain-containing protein</fullName>
    </recommendedName>
</protein>
<dbReference type="GO" id="GO:0016829">
    <property type="term" value="F:lyase activity"/>
    <property type="evidence" value="ECO:0007669"/>
    <property type="project" value="UniProtKB-KW"/>
</dbReference>
<name>A0A8J2ZET6_9PROT</name>
<evidence type="ECO:0000259" key="1">
    <source>
        <dbReference type="Pfam" id="PF22818"/>
    </source>
</evidence>
<dbReference type="SUPFAM" id="SSF54637">
    <property type="entry name" value="Thioesterase/thiol ester dehydrase-isomerase"/>
    <property type="match status" value="1"/>
</dbReference>
<reference evidence="2 3" key="1">
    <citation type="journal article" date="2014" name="Int. J. Syst. Evol. Microbiol.">
        <title>Complete genome sequence of Corynebacterium casei LMG S-19264T (=DSM 44701T), isolated from a smear-ripened cheese.</title>
        <authorList>
            <consortium name="US DOE Joint Genome Institute (JGI-PGF)"/>
            <person name="Walter F."/>
            <person name="Albersmeier A."/>
            <person name="Kalinowski J."/>
            <person name="Ruckert C."/>
        </authorList>
    </citation>
    <scope>NUCLEOTIDE SEQUENCE [LARGE SCALE GENOMIC DNA]</scope>
    <source>
        <strain evidence="2 3">CGMCC 1.16330</strain>
    </source>
</reference>
<dbReference type="RefSeq" id="WP_188903040.1">
    <property type="nucleotide sequence ID" value="NZ_BMKS01000015.1"/>
</dbReference>
<gene>
    <name evidence="2" type="ORF">GCM10010964_37620</name>
</gene>
<dbReference type="InterPro" id="IPR054545">
    <property type="entry name" value="ApeI-like"/>
</dbReference>